<reference evidence="4" key="1">
    <citation type="journal article" date="2012" name="Environ. Microbiol.">
        <title>Genomic content of uncultured Bacteroidetes from contrasting oceanic provinces in the North Atlantic Ocean.</title>
        <authorList>
            <person name="Gomez-Pereira P.R."/>
            <person name="Schuler M."/>
            <person name="Fuchs B.M."/>
            <person name="Bennke C."/>
            <person name="Teeling H."/>
            <person name="Waldmann J."/>
            <person name="Richter M."/>
            <person name="Barbe V."/>
            <person name="Bataille E."/>
            <person name="Glockner F.O."/>
            <person name="Amann R."/>
        </authorList>
    </citation>
    <scope>NUCLEOTIDE SEQUENCE</scope>
</reference>
<accession>H6REB0</accession>
<dbReference type="PANTHER" id="PTHR47814">
    <property type="entry name" value="PEPTIDYL-TRNA HYDROLASE ARFB"/>
    <property type="match status" value="1"/>
</dbReference>
<protein>
    <submittedName>
        <fullName evidence="4">Class i peptide chain release factor</fullName>
    </submittedName>
</protein>
<dbReference type="PANTHER" id="PTHR47814:SF1">
    <property type="entry name" value="PEPTIDYL-TRNA HYDROLASE ARFB"/>
    <property type="match status" value="1"/>
</dbReference>
<dbReference type="InterPro" id="IPR045853">
    <property type="entry name" value="Pep_chain_release_fac_I_sf"/>
</dbReference>
<dbReference type="SUPFAM" id="SSF75620">
    <property type="entry name" value="Release factor"/>
    <property type="match status" value="1"/>
</dbReference>
<feature type="region of interest" description="Disordered" evidence="2">
    <location>
        <begin position="101"/>
        <end position="134"/>
    </location>
</feature>
<evidence type="ECO:0000313" key="4">
    <source>
        <dbReference type="EMBL" id="CCF99371.1"/>
    </source>
</evidence>
<dbReference type="GO" id="GO:0072344">
    <property type="term" value="P:rescue of stalled ribosome"/>
    <property type="evidence" value="ECO:0007669"/>
    <property type="project" value="TreeGrafter"/>
</dbReference>
<comment type="similarity">
    <text evidence="1">Belongs to the prokaryotic/mitochondrial release factor family.</text>
</comment>
<evidence type="ECO:0000256" key="1">
    <source>
        <dbReference type="ARBA" id="ARBA00010835"/>
    </source>
</evidence>
<dbReference type="Pfam" id="PF00472">
    <property type="entry name" value="RF-1"/>
    <property type="match status" value="1"/>
</dbReference>
<dbReference type="GO" id="GO:0004045">
    <property type="term" value="F:peptidyl-tRNA hydrolase activity"/>
    <property type="evidence" value="ECO:0007669"/>
    <property type="project" value="TreeGrafter"/>
</dbReference>
<dbReference type="NCBIfam" id="NF006718">
    <property type="entry name" value="PRK09256.1"/>
    <property type="match status" value="1"/>
</dbReference>
<sequence length="134" mass="15274">MDAKLLINEFVFKAIRSSGPGGQHVNKTSSKIVLSFHIHNSNGLEENEKERLLKKLASKISSDGYVKLSCSNTRSQHQNKVIVIDKMLQLLQLNLKIKIPRKKTKPSRSSVEKRIQTKKKNTSKKMNRKPPKIN</sequence>
<feature type="domain" description="Prokaryotic-type class I peptide chain release factors" evidence="3">
    <location>
        <begin position="16"/>
        <end position="32"/>
    </location>
</feature>
<dbReference type="GO" id="GO:0043022">
    <property type="term" value="F:ribosome binding"/>
    <property type="evidence" value="ECO:0007669"/>
    <property type="project" value="TreeGrafter"/>
</dbReference>
<dbReference type="Gene3D" id="3.30.160.20">
    <property type="match status" value="1"/>
</dbReference>
<proteinExistence type="inferred from homology"/>
<dbReference type="GO" id="GO:0003747">
    <property type="term" value="F:translation release factor activity"/>
    <property type="evidence" value="ECO:0007669"/>
    <property type="project" value="InterPro"/>
</dbReference>
<evidence type="ECO:0000259" key="3">
    <source>
        <dbReference type="PROSITE" id="PS00745"/>
    </source>
</evidence>
<gene>
    <name evidence="4" type="ORF">VIS_S3BCA70001</name>
</gene>
<dbReference type="InterPro" id="IPR000352">
    <property type="entry name" value="Pep_chain_release_fac_I"/>
</dbReference>
<dbReference type="AlphaFoldDB" id="H6REB0"/>
<reference evidence="4" key="2">
    <citation type="submission" date="2012-02" db="EMBL/GenBank/DDBJ databases">
        <authorList>
            <person name="Genoscope - CEA"/>
        </authorList>
    </citation>
    <scope>NUCLEOTIDE SEQUENCE</scope>
</reference>
<dbReference type="EMBL" id="FO117578">
    <property type="protein sequence ID" value="CCF99371.1"/>
    <property type="molecule type" value="Genomic_DNA"/>
</dbReference>
<evidence type="ECO:0000256" key="2">
    <source>
        <dbReference type="SAM" id="MobiDB-lite"/>
    </source>
</evidence>
<dbReference type="PROSITE" id="PS00745">
    <property type="entry name" value="RF_PROK_I"/>
    <property type="match status" value="1"/>
</dbReference>
<organism evidence="4">
    <name type="scientific">uncultured Flavobacteriia bacterium</name>
    <dbReference type="NCBI Taxonomy" id="212695"/>
    <lineage>
        <taxon>Bacteria</taxon>
        <taxon>Pseudomonadati</taxon>
        <taxon>Bacteroidota</taxon>
        <taxon>Flavobacteriia</taxon>
        <taxon>environmental samples</taxon>
    </lineage>
</organism>
<feature type="compositionally biased region" description="Basic residues" evidence="2">
    <location>
        <begin position="116"/>
        <end position="134"/>
    </location>
</feature>
<name>H6REB0_9BACT</name>